<organism evidence="6 7">
    <name type="scientific">Carpinus fangiana</name>
    <dbReference type="NCBI Taxonomy" id="176857"/>
    <lineage>
        <taxon>Eukaryota</taxon>
        <taxon>Viridiplantae</taxon>
        <taxon>Streptophyta</taxon>
        <taxon>Embryophyta</taxon>
        <taxon>Tracheophyta</taxon>
        <taxon>Spermatophyta</taxon>
        <taxon>Magnoliopsida</taxon>
        <taxon>eudicotyledons</taxon>
        <taxon>Gunneridae</taxon>
        <taxon>Pentapetalae</taxon>
        <taxon>rosids</taxon>
        <taxon>fabids</taxon>
        <taxon>Fagales</taxon>
        <taxon>Betulaceae</taxon>
        <taxon>Carpinus</taxon>
    </lineage>
</organism>
<dbReference type="OrthoDB" id="10250831at2759"/>
<comment type="caution">
    <text evidence="6">The sequence shown here is derived from an EMBL/GenBank/DDBJ whole genome shotgun (WGS) entry which is preliminary data.</text>
</comment>
<evidence type="ECO:0000256" key="3">
    <source>
        <dbReference type="ARBA" id="ARBA00023163"/>
    </source>
</evidence>
<evidence type="ECO:0000313" key="7">
    <source>
        <dbReference type="Proteomes" id="UP000327013"/>
    </source>
</evidence>
<gene>
    <name evidence="6" type="ORF">FH972_023713</name>
</gene>
<keyword evidence="3" id="KW-0804">Transcription</keyword>
<evidence type="ECO:0000256" key="5">
    <source>
        <dbReference type="SAM" id="MobiDB-lite"/>
    </source>
</evidence>
<proteinExistence type="predicted"/>
<dbReference type="Pfam" id="PF06179">
    <property type="entry name" value="Med22"/>
    <property type="match status" value="1"/>
</dbReference>
<dbReference type="Proteomes" id="UP000327013">
    <property type="component" value="Unassembled WGS sequence"/>
</dbReference>
<keyword evidence="7" id="KW-1185">Reference proteome</keyword>
<feature type="compositionally biased region" description="Polar residues" evidence="5">
    <location>
        <begin position="42"/>
        <end position="53"/>
    </location>
</feature>
<name>A0A5N6KWD7_9ROSI</name>
<dbReference type="AlphaFoldDB" id="A0A5N6KWD7"/>
<evidence type="ECO:0000256" key="2">
    <source>
        <dbReference type="ARBA" id="ARBA00023015"/>
    </source>
</evidence>
<dbReference type="GO" id="GO:0003712">
    <property type="term" value="F:transcription coregulator activity"/>
    <property type="evidence" value="ECO:0007669"/>
    <property type="project" value="InterPro"/>
</dbReference>
<evidence type="ECO:0008006" key="8">
    <source>
        <dbReference type="Google" id="ProtNLM"/>
    </source>
</evidence>
<feature type="region of interest" description="Disordered" evidence="5">
    <location>
        <begin position="37"/>
        <end position="59"/>
    </location>
</feature>
<evidence type="ECO:0000256" key="4">
    <source>
        <dbReference type="ARBA" id="ARBA00023242"/>
    </source>
</evidence>
<evidence type="ECO:0000256" key="1">
    <source>
        <dbReference type="ARBA" id="ARBA00004123"/>
    </source>
</evidence>
<dbReference type="InterPro" id="IPR009332">
    <property type="entry name" value="Med22"/>
</dbReference>
<reference evidence="6 7" key="1">
    <citation type="submission" date="2019-06" db="EMBL/GenBank/DDBJ databases">
        <title>A chromosomal-level reference genome of Carpinus fangiana (Coryloideae, Betulaceae).</title>
        <authorList>
            <person name="Yang X."/>
            <person name="Wang Z."/>
            <person name="Zhang L."/>
            <person name="Hao G."/>
            <person name="Liu J."/>
            <person name="Yang Y."/>
        </authorList>
    </citation>
    <scope>NUCLEOTIDE SEQUENCE [LARGE SCALE GENOMIC DNA]</scope>
    <source>
        <strain evidence="6">Cfa_2016G</strain>
        <tissue evidence="6">Leaf</tissue>
    </source>
</reference>
<dbReference type="GO" id="GO:0016592">
    <property type="term" value="C:mediator complex"/>
    <property type="evidence" value="ECO:0007669"/>
    <property type="project" value="InterPro"/>
</dbReference>
<evidence type="ECO:0000313" key="6">
    <source>
        <dbReference type="EMBL" id="KAB8349696.1"/>
    </source>
</evidence>
<comment type="subcellular location">
    <subcellularLocation>
        <location evidence="1">Nucleus</location>
    </subcellularLocation>
</comment>
<keyword evidence="2" id="KW-0805">Transcription regulation</keyword>
<dbReference type="EMBL" id="VIBQ01000014">
    <property type="protein sequence ID" value="KAB8349696.1"/>
    <property type="molecule type" value="Genomic_DNA"/>
</dbReference>
<dbReference type="Gene3D" id="6.10.280.160">
    <property type="entry name" value="Mediator of RNA polymerase II transcription subunit 22"/>
    <property type="match status" value="1"/>
</dbReference>
<keyword evidence="4" id="KW-0539">Nucleus</keyword>
<protein>
    <recommendedName>
        <fullName evidence="8">Mediator of RNA polymerase II transcription subunit 22</fullName>
    </recommendedName>
</protein>
<sequence length="137" mass="15032">MATTAATTGRNTKDLMETINRLTTQMAQRYMQIVRLSKLPTDPSSTSSLQNDASKAPDRNEVAVRALTMDIEVAALTTTAEELLTLTRRLKEIWLFGALDTLNQGKPAEATEEDATAVARMLAEALQREQEPVPQNG</sequence>
<accession>A0A5N6KWD7</accession>
<dbReference type="GO" id="GO:0006357">
    <property type="term" value="P:regulation of transcription by RNA polymerase II"/>
    <property type="evidence" value="ECO:0007669"/>
    <property type="project" value="InterPro"/>
</dbReference>